<evidence type="ECO:0000313" key="8">
    <source>
        <dbReference type="EMBL" id="BBZ40288.1"/>
    </source>
</evidence>
<dbReference type="GO" id="GO:0090729">
    <property type="term" value="F:toxin activity"/>
    <property type="evidence" value="ECO:0007669"/>
    <property type="project" value="UniProtKB-KW"/>
</dbReference>
<feature type="binding site" evidence="7">
    <location>
        <position position="5"/>
    </location>
    <ligand>
        <name>Mg(2+)</name>
        <dbReference type="ChEBI" id="CHEBI:18420"/>
    </ligand>
</feature>
<comment type="cofactor">
    <cofactor evidence="1 7">
        <name>Mg(2+)</name>
        <dbReference type="ChEBI" id="CHEBI:18420"/>
    </cofactor>
</comment>
<keyword evidence="3 7" id="KW-0540">Nuclease</keyword>
<keyword evidence="4 7" id="KW-0479">Metal-binding</keyword>
<comment type="function">
    <text evidence="7">Toxic component of a toxin-antitoxin (TA) system. An RNase.</text>
</comment>
<organism evidence="8 9">
    <name type="scientific">Mycobacterium conspicuum</name>
    <dbReference type="NCBI Taxonomy" id="44010"/>
    <lineage>
        <taxon>Bacteria</taxon>
        <taxon>Bacillati</taxon>
        <taxon>Actinomycetota</taxon>
        <taxon>Actinomycetes</taxon>
        <taxon>Mycobacteriales</taxon>
        <taxon>Mycobacteriaceae</taxon>
        <taxon>Mycobacterium</taxon>
    </lineage>
</organism>
<dbReference type="OrthoDB" id="4377304at2"/>
<keyword evidence="6 7" id="KW-0460">Magnesium</keyword>
<evidence type="ECO:0000313" key="9">
    <source>
        <dbReference type="Proteomes" id="UP000467385"/>
    </source>
</evidence>
<evidence type="ECO:0000256" key="3">
    <source>
        <dbReference type="ARBA" id="ARBA00022722"/>
    </source>
</evidence>
<dbReference type="GO" id="GO:0016787">
    <property type="term" value="F:hydrolase activity"/>
    <property type="evidence" value="ECO:0007669"/>
    <property type="project" value="UniProtKB-KW"/>
</dbReference>
<dbReference type="GO" id="GO:0004540">
    <property type="term" value="F:RNA nuclease activity"/>
    <property type="evidence" value="ECO:0007669"/>
    <property type="project" value="InterPro"/>
</dbReference>
<dbReference type="PANTHER" id="PTHR35901:SF1">
    <property type="entry name" value="EXONUCLEASE VAPC9"/>
    <property type="match status" value="1"/>
</dbReference>
<evidence type="ECO:0000256" key="5">
    <source>
        <dbReference type="ARBA" id="ARBA00022801"/>
    </source>
</evidence>
<dbReference type="STRING" id="44010.AWC00_03085"/>
<protein>
    <recommendedName>
        <fullName evidence="7">Ribonuclease VapC</fullName>
        <shortName evidence="7">RNase VapC</shortName>
        <ecNumber evidence="7">3.1.-.-</ecNumber>
    </recommendedName>
    <alternativeName>
        <fullName evidence="7">Toxin VapC</fullName>
    </alternativeName>
</protein>
<gene>
    <name evidence="7" type="primary">vapC</name>
    <name evidence="8" type="ORF">MCNS_33510</name>
</gene>
<sequence>MIVVDASAAVAAVLHNGAARAALASDALHAPHLIDAEVTNALRRRVLAGALDDDEGFRAVARWRSLAVTRYVIAPLLERVWELRRNMTAYDATYIALAEHLGCAVVTLDGPLSRAHGPRCPLTILPS</sequence>
<dbReference type="AlphaFoldDB" id="A0A1X1TQJ1"/>
<dbReference type="InterPro" id="IPR022907">
    <property type="entry name" value="VapC_family"/>
</dbReference>
<dbReference type="InterPro" id="IPR051619">
    <property type="entry name" value="TypeII_TA_RNase_PINc/VapC"/>
</dbReference>
<evidence type="ECO:0000256" key="7">
    <source>
        <dbReference type="HAMAP-Rule" id="MF_00265"/>
    </source>
</evidence>
<dbReference type="CDD" id="cd09873">
    <property type="entry name" value="PIN_Pae0151-like"/>
    <property type="match status" value="1"/>
</dbReference>
<evidence type="ECO:0000256" key="2">
    <source>
        <dbReference type="ARBA" id="ARBA00022649"/>
    </source>
</evidence>
<evidence type="ECO:0000256" key="6">
    <source>
        <dbReference type="ARBA" id="ARBA00022842"/>
    </source>
</evidence>
<proteinExistence type="inferred from homology"/>
<comment type="similarity">
    <text evidence="7">Belongs to the PINc/VapC protein family.</text>
</comment>
<dbReference type="EC" id="3.1.-.-" evidence="7"/>
<evidence type="ECO:0000256" key="1">
    <source>
        <dbReference type="ARBA" id="ARBA00001946"/>
    </source>
</evidence>
<dbReference type="SUPFAM" id="SSF88723">
    <property type="entry name" value="PIN domain-like"/>
    <property type="match status" value="1"/>
</dbReference>
<dbReference type="GO" id="GO:0000287">
    <property type="term" value="F:magnesium ion binding"/>
    <property type="evidence" value="ECO:0007669"/>
    <property type="project" value="UniProtKB-UniRule"/>
</dbReference>
<reference evidence="8 9" key="1">
    <citation type="journal article" date="2019" name="Emerg. Microbes Infect.">
        <title>Comprehensive subspecies identification of 175 nontuberculous mycobacteria species based on 7547 genomic profiles.</title>
        <authorList>
            <person name="Matsumoto Y."/>
            <person name="Kinjo T."/>
            <person name="Motooka D."/>
            <person name="Nabeya D."/>
            <person name="Jung N."/>
            <person name="Uechi K."/>
            <person name="Horii T."/>
            <person name="Iida T."/>
            <person name="Fujita J."/>
            <person name="Nakamura S."/>
        </authorList>
    </citation>
    <scope>NUCLEOTIDE SEQUENCE [LARGE SCALE GENOMIC DNA]</scope>
    <source>
        <strain evidence="8 9">JCM 14738</strain>
    </source>
</reference>
<dbReference type="InterPro" id="IPR029060">
    <property type="entry name" value="PIN-like_dom_sf"/>
</dbReference>
<evidence type="ECO:0000256" key="4">
    <source>
        <dbReference type="ARBA" id="ARBA00022723"/>
    </source>
</evidence>
<keyword evidence="7" id="KW-0800">Toxin</keyword>
<keyword evidence="9" id="KW-1185">Reference proteome</keyword>
<dbReference type="EMBL" id="AP022613">
    <property type="protein sequence ID" value="BBZ40288.1"/>
    <property type="molecule type" value="Genomic_DNA"/>
</dbReference>
<dbReference type="Pfam" id="PF01850">
    <property type="entry name" value="PIN"/>
    <property type="match status" value="1"/>
</dbReference>
<accession>A0A1X1TQJ1</accession>
<keyword evidence="5 7" id="KW-0378">Hydrolase</keyword>
<feature type="binding site" evidence="7">
    <location>
        <position position="91"/>
    </location>
    <ligand>
        <name>Mg(2+)</name>
        <dbReference type="ChEBI" id="CHEBI:18420"/>
    </ligand>
</feature>
<dbReference type="InterPro" id="IPR044153">
    <property type="entry name" value="PIN_Pae0151-like"/>
</dbReference>
<dbReference type="Gene3D" id="3.40.50.1010">
    <property type="entry name" value="5'-nuclease"/>
    <property type="match status" value="1"/>
</dbReference>
<dbReference type="HAMAP" id="MF_00265">
    <property type="entry name" value="VapC_Nob1"/>
    <property type="match status" value="1"/>
</dbReference>
<dbReference type="PANTHER" id="PTHR35901">
    <property type="entry name" value="RIBONUCLEASE VAPC3"/>
    <property type="match status" value="1"/>
</dbReference>
<keyword evidence="2 7" id="KW-1277">Toxin-antitoxin system</keyword>
<dbReference type="InterPro" id="IPR002716">
    <property type="entry name" value="PIN_dom"/>
</dbReference>
<dbReference type="Proteomes" id="UP000467385">
    <property type="component" value="Chromosome"/>
</dbReference>
<name>A0A1X1TQJ1_9MYCO</name>